<dbReference type="Proteomes" id="UP000824533">
    <property type="component" value="Linkage Group LG29"/>
</dbReference>
<comment type="caution">
    <text evidence="1">The sequence shown here is derived from an EMBL/GenBank/DDBJ whole genome shotgun (WGS) entry which is preliminary data.</text>
</comment>
<accession>A0ACC1CE37</accession>
<proteinExistence type="predicted"/>
<dbReference type="EMBL" id="CM034415">
    <property type="protein sequence ID" value="KAJ0169811.1"/>
    <property type="molecule type" value="Genomic_DNA"/>
</dbReference>
<keyword evidence="2" id="KW-1185">Reference proteome</keyword>
<sequence length="426" mass="49055">MFDKFKLLNSQEYNEEINWSPSSSSDVENASNNAVQNRSLKTRSEKRKRKKTVSKSLSNLDIKVINSSPESRIMVDCEKSMEYRKIDTNIRTSPILQATNNKTVSTNEFNAYVNVINSKISPILPMKKHKSPILQKKSPSHKVRKQIFNTDCGLSNTGKEFTDSHIKQEFHSPTEEEREIIHTKIEKYDIENIDCDIESLSQCSKKIKLDDDIAFKSEDYLETIEEYNSSQDSKSKILANVKLYFDSYFSSGNTSLSISEDITPKNSSNSDDIQILTCKTQMATNSPKKESPICTITDRSESKKSRYKKDGLAYRLSNLLKKQNADVNLWRHEKFLAGNINFLIPKTSNLIFRIKSVEMKYGCHLLHAIDENDVNFFIIINNEYVIDNILCDSILKLYKPYTIRSINNVNLITNVCKFENHLMNLK</sequence>
<name>A0ACC1CE37_9NEOP</name>
<reference evidence="1 2" key="1">
    <citation type="journal article" date="2021" name="Front. Genet.">
        <title>Chromosome-Level Genome Assembly Reveals Significant Gene Expansion in the Toll and IMD Signaling Pathways of Dendrolimus kikuchii.</title>
        <authorList>
            <person name="Zhou J."/>
            <person name="Wu P."/>
            <person name="Xiong Z."/>
            <person name="Liu N."/>
            <person name="Zhao N."/>
            <person name="Ji M."/>
            <person name="Qiu Y."/>
            <person name="Yang B."/>
        </authorList>
    </citation>
    <scope>NUCLEOTIDE SEQUENCE [LARGE SCALE GENOMIC DNA]</scope>
    <source>
        <strain evidence="1">Ann1</strain>
    </source>
</reference>
<organism evidence="1 2">
    <name type="scientific">Dendrolimus kikuchii</name>
    <dbReference type="NCBI Taxonomy" id="765133"/>
    <lineage>
        <taxon>Eukaryota</taxon>
        <taxon>Metazoa</taxon>
        <taxon>Ecdysozoa</taxon>
        <taxon>Arthropoda</taxon>
        <taxon>Hexapoda</taxon>
        <taxon>Insecta</taxon>
        <taxon>Pterygota</taxon>
        <taxon>Neoptera</taxon>
        <taxon>Endopterygota</taxon>
        <taxon>Lepidoptera</taxon>
        <taxon>Glossata</taxon>
        <taxon>Ditrysia</taxon>
        <taxon>Bombycoidea</taxon>
        <taxon>Lasiocampidae</taxon>
        <taxon>Dendrolimus</taxon>
    </lineage>
</organism>
<evidence type="ECO:0000313" key="2">
    <source>
        <dbReference type="Proteomes" id="UP000824533"/>
    </source>
</evidence>
<evidence type="ECO:0000313" key="1">
    <source>
        <dbReference type="EMBL" id="KAJ0169811.1"/>
    </source>
</evidence>
<gene>
    <name evidence="1" type="ORF">K1T71_014417</name>
</gene>
<protein>
    <submittedName>
        <fullName evidence="1">Uncharacterized protein</fullName>
    </submittedName>
</protein>